<evidence type="ECO:0000256" key="3">
    <source>
        <dbReference type="ARBA" id="ARBA00020515"/>
    </source>
</evidence>
<comment type="similarity">
    <text evidence="9">Belongs to the binding-protein-dependent transport system permease family.</text>
</comment>
<dbReference type="InterPro" id="IPR035906">
    <property type="entry name" value="MetI-like_sf"/>
</dbReference>
<feature type="transmembrane region" description="Helical" evidence="9">
    <location>
        <begin position="129"/>
        <end position="150"/>
    </location>
</feature>
<keyword evidence="8 9" id="KW-0472">Membrane</keyword>
<keyword evidence="5 10" id="KW-1003">Cell membrane</keyword>
<dbReference type="EMBL" id="CP064942">
    <property type="protein sequence ID" value="QPH52930.1"/>
    <property type="molecule type" value="Genomic_DNA"/>
</dbReference>
<evidence type="ECO:0000256" key="6">
    <source>
        <dbReference type="ARBA" id="ARBA00022692"/>
    </source>
</evidence>
<evidence type="ECO:0000256" key="7">
    <source>
        <dbReference type="ARBA" id="ARBA00022989"/>
    </source>
</evidence>
<evidence type="ECO:0000256" key="10">
    <source>
        <dbReference type="RuleBase" id="RU363056"/>
    </source>
</evidence>
<evidence type="ECO:0000313" key="13">
    <source>
        <dbReference type="Proteomes" id="UP000594800"/>
    </source>
</evidence>
<dbReference type="GO" id="GO:0055085">
    <property type="term" value="P:transmembrane transport"/>
    <property type="evidence" value="ECO:0007669"/>
    <property type="project" value="InterPro"/>
</dbReference>
<comment type="subcellular location">
    <subcellularLocation>
        <location evidence="10">Cell inner membrane</location>
        <topology evidence="10">Multi-pass membrane protein</topology>
    </subcellularLocation>
    <subcellularLocation>
        <location evidence="1 9">Cell membrane</location>
        <topology evidence="1 9">Multi-pass membrane protein</topology>
    </subcellularLocation>
</comment>
<evidence type="ECO:0000256" key="5">
    <source>
        <dbReference type="ARBA" id="ARBA00022475"/>
    </source>
</evidence>
<feature type="transmembrane region" description="Helical" evidence="9">
    <location>
        <begin position="90"/>
        <end position="117"/>
    </location>
</feature>
<organism evidence="12 13">
    <name type="scientific">Pontivivens ytuae</name>
    <dbReference type="NCBI Taxonomy" id="2789856"/>
    <lineage>
        <taxon>Bacteria</taxon>
        <taxon>Pseudomonadati</taxon>
        <taxon>Pseudomonadota</taxon>
        <taxon>Alphaproteobacteria</taxon>
        <taxon>Rhodobacterales</taxon>
        <taxon>Paracoccaceae</taxon>
        <taxon>Pontivivens</taxon>
    </lineage>
</organism>
<dbReference type="Gene3D" id="1.10.3720.10">
    <property type="entry name" value="MetI-like"/>
    <property type="match status" value="1"/>
</dbReference>
<dbReference type="CDD" id="cd06261">
    <property type="entry name" value="TM_PBP2"/>
    <property type="match status" value="1"/>
</dbReference>
<keyword evidence="13" id="KW-1185">Reference proteome</keyword>
<gene>
    <name evidence="10" type="primary">ugpE</name>
    <name evidence="12" type="ORF">I0K15_14080</name>
</gene>
<feature type="domain" description="ABC transmembrane type-1" evidence="11">
    <location>
        <begin position="94"/>
        <end position="283"/>
    </location>
</feature>
<keyword evidence="6 9" id="KW-0812">Transmembrane</keyword>
<evidence type="ECO:0000256" key="4">
    <source>
        <dbReference type="ARBA" id="ARBA00022448"/>
    </source>
</evidence>
<evidence type="ECO:0000256" key="8">
    <source>
        <dbReference type="ARBA" id="ARBA00023136"/>
    </source>
</evidence>
<keyword evidence="7 9" id="KW-1133">Transmembrane helix</keyword>
<evidence type="ECO:0000256" key="1">
    <source>
        <dbReference type="ARBA" id="ARBA00004651"/>
    </source>
</evidence>
<dbReference type="Proteomes" id="UP000594800">
    <property type="component" value="Chromosome"/>
</dbReference>
<feature type="transmembrane region" description="Helical" evidence="9">
    <location>
        <begin position="35"/>
        <end position="56"/>
    </location>
</feature>
<dbReference type="Pfam" id="PF00528">
    <property type="entry name" value="BPD_transp_1"/>
    <property type="match status" value="1"/>
</dbReference>
<dbReference type="GO" id="GO:0005886">
    <property type="term" value="C:plasma membrane"/>
    <property type="evidence" value="ECO:0007669"/>
    <property type="project" value="UniProtKB-SubCell"/>
</dbReference>
<proteinExistence type="inferred from homology"/>
<evidence type="ECO:0000256" key="2">
    <source>
        <dbReference type="ARBA" id="ARBA00011557"/>
    </source>
</evidence>
<reference evidence="12 13" key="1">
    <citation type="submission" date="2020-11" db="EMBL/GenBank/DDBJ databases">
        <title>Description of Pontivivens ytuae sp. nov. isolated from deep sea sediment of Mariana Trench.</title>
        <authorList>
            <person name="Wang Z."/>
            <person name="Sun Q.-L."/>
            <person name="Xu X.-D."/>
            <person name="Tang Y.-Z."/>
            <person name="Zhang J."/>
        </authorList>
    </citation>
    <scope>NUCLEOTIDE SEQUENCE [LARGE SCALE GENOMIC DNA]</scope>
    <source>
        <strain evidence="12 13">MT2928</strain>
    </source>
</reference>
<evidence type="ECO:0000256" key="9">
    <source>
        <dbReference type="RuleBase" id="RU363032"/>
    </source>
</evidence>
<sequence>MAGVTLTDVPETAKPSSKALFARPTGRGPRDNAAVIRWMLLFLGGIIMVMPIAYMISTSLKWPHEVYNVNLIPEEPTIENYTYVLEDGRFYGWFVNSLIIAVLTTISNLFFDSLVGYTLCKFKFPGRQIVFIAILSTLMIPTEMLVIPWYLMSQSFGWLDTYWGIMFPGLMTAFGVFLMKQFFESVPDDFIEAARIDGLNEFQIWWTVAMPLVRPALAALAIFVFLGNWTAFLWPLIVTNSVELYTLPVGLSGFGDEADVAWELIMTGAAISTIPTLIVFLIFQRFIIRGVVMAGLKG</sequence>
<keyword evidence="4 9" id="KW-0813">Transport</keyword>
<dbReference type="AlphaFoldDB" id="A0A7S9LQ63"/>
<dbReference type="PANTHER" id="PTHR43744:SF8">
    <property type="entry name" value="SN-GLYCEROL-3-PHOSPHATE TRANSPORT SYSTEM PERMEASE PROTEIN UGPE"/>
    <property type="match status" value="1"/>
</dbReference>
<feature type="transmembrane region" description="Helical" evidence="9">
    <location>
        <begin position="162"/>
        <end position="183"/>
    </location>
</feature>
<comment type="subunit">
    <text evidence="2 10">The complex is composed of two ATP-binding proteins (UgpC), two transmembrane proteins (UgpA and UgpE) and a solute-binding protein (UgpB).</text>
</comment>
<evidence type="ECO:0000259" key="11">
    <source>
        <dbReference type="PROSITE" id="PS50928"/>
    </source>
</evidence>
<accession>A0A7S9LQ63</accession>
<dbReference type="SUPFAM" id="SSF161098">
    <property type="entry name" value="MetI-like"/>
    <property type="match status" value="1"/>
</dbReference>
<feature type="transmembrane region" description="Helical" evidence="9">
    <location>
        <begin position="260"/>
        <end position="283"/>
    </location>
</feature>
<name>A0A7S9LQ63_9RHOB</name>
<dbReference type="InterPro" id="IPR000515">
    <property type="entry name" value="MetI-like"/>
</dbReference>
<comment type="function">
    <text evidence="10">Part of the ABC transporter complex UgpBAEC involved in sn-glycerol-3-phosphate (G3P) import. Probably responsible for the translocation of the substrate across the membrane.</text>
</comment>
<comment type="caution">
    <text evidence="10">Lacks conserved residue(s) required for the propagation of feature annotation.</text>
</comment>
<keyword evidence="10" id="KW-0997">Cell inner membrane</keyword>
<protein>
    <recommendedName>
        <fullName evidence="3 10">sn-glycerol-3-phosphate transport system permease protein UgpE</fullName>
    </recommendedName>
</protein>
<dbReference type="KEGG" id="poz:I0K15_14080"/>
<dbReference type="PANTHER" id="PTHR43744">
    <property type="entry name" value="ABC TRANSPORTER PERMEASE PROTEIN MG189-RELATED-RELATED"/>
    <property type="match status" value="1"/>
</dbReference>
<dbReference type="PROSITE" id="PS50928">
    <property type="entry name" value="ABC_TM1"/>
    <property type="match status" value="1"/>
</dbReference>
<evidence type="ECO:0000313" key="12">
    <source>
        <dbReference type="EMBL" id="QPH52930.1"/>
    </source>
</evidence>